<evidence type="ECO:0000256" key="6">
    <source>
        <dbReference type="ARBA" id="ARBA00037968"/>
    </source>
</evidence>
<reference evidence="9 10" key="1">
    <citation type="submission" date="2018-05" db="EMBL/GenBank/DDBJ databases">
        <title>Genome sequencing and assembly of the regulated plant pathogen Lachnellula willkommii and related sister species for the development of diagnostic species identification markers.</title>
        <authorList>
            <person name="Giroux E."/>
            <person name="Bilodeau G."/>
        </authorList>
    </citation>
    <scope>NUCLEOTIDE SEQUENCE [LARGE SCALE GENOMIC DNA]</scope>
    <source>
        <strain evidence="9 10">CBS 185.66</strain>
    </source>
</reference>
<dbReference type="SUPFAM" id="SSF103473">
    <property type="entry name" value="MFS general substrate transporter"/>
    <property type="match status" value="1"/>
</dbReference>
<keyword evidence="10" id="KW-1185">Reference proteome</keyword>
<feature type="region of interest" description="Disordered" evidence="7">
    <location>
        <begin position="1"/>
        <end position="25"/>
    </location>
</feature>
<comment type="subcellular location">
    <subcellularLocation>
        <location evidence="1">Membrane</location>
        <topology evidence="1">Multi-pass membrane protein</topology>
    </subcellularLocation>
</comment>
<feature type="transmembrane region" description="Helical" evidence="8">
    <location>
        <begin position="295"/>
        <end position="320"/>
    </location>
</feature>
<keyword evidence="5 8" id="KW-0472">Membrane</keyword>
<feature type="compositionally biased region" description="Basic and acidic residues" evidence="7">
    <location>
        <begin position="1"/>
        <end position="16"/>
    </location>
</feature>
<evidence type="ECO:0000256" key="5">
    <source>
        <dbReference type="ARBA" id="ARBA00023136"/>
    </source>
</evidence>
<keyword evidence="3 8" id="KW-0812">Transmembrane</keyword>
<feature type="transmembrane region" description="Helical" evidence="8">
    <location>
        <begin position="393"/>
        <end position="412"/>
    </location>
</feature>
<dbReference type="RefSeq" id="XP_031002965.1">
    <property type="nucleotide sequence ID" value="XM_031151734.1"/>
</dbReference>
<dbReference type="OrthoDB" id="6730379at2759"/>
<evidence type="ECO:0000256" key="1">
    <source>
        <dbReference type="ARBA" id="ARBA00004141"/>
    </source>
</evidence>
<evidence type="ECO:0000313" key="10">
    <source>
        <dbReference type="Proteomes" id="UP000431533"/>
    </source>
</evidence>
<name>A0A8H8TWA0_9HELO</name>
<dbReference type="FunFam" id="1.20.1250.20:FF:000064">
    <property type="entry name" value="MFS allantoate transporter"/>
    <property type="match status" value="1"/>
</dbReference>
<evidence type="ECO:0000256" key="8">
    <source>
        <dbReference type="SAM" id="Phobius"/>
    </source>
</evidence>
<dbReference type="GeneID" id="41986999"/>
<dbReference type="InterPro" id="IPR011701">
    <property type="entry name" value="MFS"/>
</dbReference>
<comment type="caution">
    <text evidence="9">The sequence shown here is derived from an EMBL/GenBank/DDBJ whole genome shotgun (WGS) entry which is preliminary data.</text>
</comment>
<proteinExistence type="inferred from homology"/>
<evidence type="ECO:0000256" key="7">
    <source>
        <dbReference type="SAM" id="MobiDB-lite"/>
    </source>
</evidence>
<evidence type="ECO:0000313" key="9">
    <source>
        <dbReference type="EMBL" id="TVY24177.1"/>
    </source>
</evidence>
<feature type="transmembrane region" description="Helical" evidence="8">
    <location>
        <begin position="129"/>
        <end position="147"/>
    </location>
</feature>
<comment type="similarity">
    <text evidence="6">Belongs to the major facilitator superfamily. Allantoate permease family.</text>
</comment>
<feature type="transmembrane region" description="Helical" evidence="8">
    <location>
        <begin position="227"/>
        <end position="247"/>
    </location>
</feature>
<organism evidence="9 10">
    <name type="scientific">Lachnellula hyalina</name>
    <dbReference type="NCBI Taxonomy" id="1316788"/>
    <lineage>
        <taxon>Eukaryota</taxon>
        <taxon>Fungi</taxon>
        <taxon>Dikarya</taxon>
        <taxon>Ascomycota</taxon>
        <taxon>Pezizomycotina</taxon>
        <taxon>Leotiomycetes</taxon>
        <taxon>Helotiales</taxon>
        <taxon>Lachnaceae</taxon>
        <taxon>Lachnellula</taxon>
    </lineage>
</organism>
<evidence type="ECO:0000256" key="4">
    <source>
        <dbReference type="ARBA" id="ARBA00022989"/>
    </source>
</evidence>
<dbReference type="Proteomes" id="UP000431533">
    <property type="component" value="Unassembled WGS sequence"/>
</dbReference>
<dbReference type="PANTHER" id="PTHR43791:SF63">
    <property type="entry name" value="HIGH AFFINITY CYSTEINE TRANSPORTER"/>
    <property type="match status" value="1"/>
</dbReference>
<dbReference type="InterPro" id="IPR036259">
    <property type="entry name" value="MFS_trans_sf"/>
</dbReference>
<feature type="transmembrane region" description="Helical" evidence="8">
    <location>
        <begin position="456"/>
        <end position="477"/>
    </location>
</feature>
<evidence type="ECO:0000256" key="3">
    <source>
        <dbReference type="ARBA" id="ARBA00022692"/>
    </source>
</evidence>
<keyword evidence="4 8" id="KW-1133">Transmembrane helix</keyword>
<dbReference type="GO" id="GO:0016020">
    <property type="term" value="C:membrane"/>
    <property type="evidence" value="ECO:0007669"/>
    <property type="project" value="UniProtKB-SubCell"/>
</dbReference>
<gene>
    <name evidence="9" type="ORF">LHYA1_G006801</name>
</gene>
<dbReference type="Gene3D" id="1.20.1250.20">
    <property type="entry name" value="MFS general substrate transporter like domains"/>
    <property type="match status" value="1"/>
</dbReference>
<evidence type="ECO:0000256" key="2">
    <source>
        <dbReference type="ARBA" id="ARBA00022448"/>
    </source>
</evidence>
<feature type="transmembrane region" description="Helical" evidence="8">
    <location>
        <begin position="332"/>
        <end position="352"/>
    </location>
</feature>
<sequence length="529" mass="58749">MGKEEIDSEVHHEDQITPHTAPAIPQGHLDLDEETATYAGVSAAFVDKETSKKMFWTVNKRILACMLGTYFCQSLDKGTLGFASIMGIKKEAHLVGQDYSWLGTILYMGVLVGEYPTNMLLQKLPVAKYIAFNVGCWGVVIACSAAAKDFKGLMVVRFLLGIFESCVQPAFIIIYQPLIMIFKYTKREQAVLTSLWYCMTGVQLMVGGIIAWGASHYVGHSIYSWQLLFLVLGCVTVVWACFIGWWVPDSPMKAKCFSEDEKRMMIERVRVNETGIQNKTYKRYQMLETVSDPIVWCYIMLSITSTLVIGGLGVFSNLIIASFGFSTLETQLLNIAQGAVTIVVMIGGATLAQSSKQTILIMHLLIDYSPAIIGTAVIYSIAPSEKTRVGLLIAFYCTQFILAEGNLLFSVISRNVAGQTKKSTTLAMTFIGWAAGNMTAPQIFQDSDKPRYRKGFTAHFCLYVLFNIFLVVLRILLTRRNKAKRDAAAAVLANDAAPSSTAPIDEKIDHQLAFEDLTDKENPDFRYVV</sequence>
<protein>
    <submittedName>
        <fullName evidence="9">Putative transporter</fullName>
    </submittedName>
</protein>
<feature type="transmembrane region" description="Helical" evidence="8">
    <location>
        <begin position="424"/>
        <end position="444"/>
    </location>
</feature>
<dbReference type="PANTHER" id="PTHR43791">
    <property type="entry name" value="PERMEASE-RELATED"/>
    <property type="match status" value="1"/>
</dbReference>
<accession>A0A8H8TWA0</accession>
<feature type="transmembrane region" description="Helical" evidence="8">
    <location>
        <begin position="159"/>
        <end position="182"/>
    </location>
</feature>
<dbReference type="GO" id="GO:0033229">
    <property type="term" value="F:cysteine transmembrane transporter activity"/>
    <property type="evidence" value="ECO:0007669"/>
    <property type="project" value="TreeGrafter"/>
</dbReference>
<feature type="transmembrane region" description="Helical" evidence="8">
    <location>
        <begin position="359"/>
        <end position="381"/>
    </location>
</feature>
<keyword evidence="2" id="KW-0813">Transport</keyword>
<dbReference type="Pfam" id="PF07690">
    <property type="entry name" value="MFS_1"/>
    <property type="match status" value="1"/>
</dbReference>
<dbReference type="EMBL" id="QGMH01000142">
    <property type="protein sequence ID" value="TVY24177.1"/>
    <property type="molecule type" value="Genomic_DNA"/>
</dbReference>
<dbReference type="AlphaFoldDB" id="A0A8H8TWA0"/>
<feature type="transmembrane region" description="Helical" evidence="8">
    <location>
        <begin position="194"/>
        <end position="215"/>
    </location>
</feature>